<accession>A0ACB5TRM8</accession>
<name>A0ACB5TRM8_CANBO</name>
<gene>
    <name evidence="1" type="ORF">Cboi01_000314500</name>
</gene>
<sequence>MESRGLKVLKLDEFENLSNSINKEVPSSSSSQSQSSESQQLSNKSIEEYEIIMNENGYKILSELEYNKLNSKLNIASKQVELLQDNLHLQSNSSLNDNNNTSKEKSPRKKSILLGGGGLGNNSVPKLSKDDYQNINTNLNSLKDSIKSMESNIKRQQISHNTSKKYAGSIVPVTTTNTAATISTATGATSKAIGNVATGAIGAAAGIVTTGAVSAISTMTTSPHNNNTKDLTPKQEIEELKQRATKHSLTVISKDEYENIVSKIDDQSVQLKDIKSKLELKEIEFKEINDTLMIKDQELKSIKEKFHTPTADYVKEKASNHGLVVIPNTDHQDLNNKIQSHEEQIKDLKSKYDMKRDENLSLNSIIEKKNTELSNIENKLSNPDIDFVKEKAQSHGMVIIPSEHHENLITNVSKNETKLKELESELSNVKENHKSTSDELLSKKIEIDNYNKKFSNPEVNFVKDIASNLGMIVVSSDDYNKLKENYSKTSNDLDELKSQLELSQASLDSKQKEISDKSKQVEELTEQLNKLDDEHKTPNVDYIHEKANVHGMVVVPSADHHSLKTDLESASNEVNELKKKLEATESSLTTKHKDITAKELEVKDLTDKLNSKTEEFTKLHEEHQTPNVDYIHEKATGHGMVVVPSADHHSLKTDLESASNELSELKKKLESLLLSMENTKILMLNIFIKRLLTIK</sequence>
<keyword evidence="2" id="KW-1185">Reference proteome</keyword>
<dbReference type="Proteomes" id="UP001165101">
    <property type="component" value="Unassembled WGS sequence"/>
</dbReference>
<proteinExistence type="predicted"/>
<evidence type="ECO:0000313" key="2">
    <source>
        <dbReference type="Proteomes" id="UP001165101"/>
    </source>
</evidence>
<dbReference type="EMBL" id="BSXV01001631">
    <property type="protein sequence ID" value="GME93448.1"/>
    <property type="molecule type" value="Genomic_DNA"/>
</dbReference>
<evidence type="ECO:0000313" key="1">
    <source>
        <dbReference type="EMBL" id="GME93448.1"/>
    </source>
</evidence>
<reference evidence="1" key="1">
    <citation type="submission" date="2023-04" db="EMBL/GenBank/DDBJ databases">
        <title>Candida boidinii NBRC 1967.</title>
        <authorList>
            <person name="Ichikawa N."/>
            <person name="Sato H."/>
            <person name="Tonouchi N."/>
        </authorList>
    </citation>
    <scope>NUCLEOTIDE SEQUENCE</scope>
    <source>
        <strain evidence="1">NBRC 1967</strain>
    </source>
</reference>
<protein>
    <submittedName>
        <fullName evidence="1">Unnamed protein product</fullName>
    </submittedName>
</protein>
<organism evidence="1 2">
    <name type="scientific">Candida boidinii</name>
    <name type="common">Yeast</name>
    <dbReference type="NCBI Taxonomy" id="5477"/>
    <lineage>
        <taxon>Eukaryota</taxon>
        <taxon>Fungi</taxon>
        <taxon>Dikarya</taxon>
        <taxon>Ascomycota</taxon>
        <taxon>Saccharomycotina</taxon>
        <taxon>Pichiomycetes</taxon>
        <taxon>Pichiales</taxon>
        <taxon>Pichiaceae</taxon>
        <taxon>Ogataea</taxon>
        <taxon>Ogataea/Candida clade</taxon>
    </lineage>
</organism>
<comment type="caution">
    <text evidence="1">The sequence shown here is derived from an EMBL/GenBank/DDBJ whole genome shotgun (WGS) entry which is preliminary data.</text>
</comment>